<gene>
    <name evidence="1" type="ORF">KIL84_008435</name>
</gene>
<sequence>DTFVEELGLARWQLTCNKYSREVPLLRGTPLAPKKKMCDQKRQLVRTPSGCWTTTPYTLTLKSSYLKSDTRDRTWRLHK</sequence>
<dbReference type="EMBL" id="JAHDVG010000477">
    <property type="protein sequence ID" value="KAH1175561.1"/>
    <property type="molecule type" value="Genomic_DNA"/>
</dbReference>
<name>A0A9D4B0C6_9SAUR</name>
<reference evidence="1" key="1">
    <citation type="submission" date="2021-09" db="EMBL/GenBank/DDBJ databases">
        <title>The genome of Mauremys mutica provides insights into the evolution of semi-aquatic lifestyle.</title>
        <authorList>
            <person name="Gong S."/>
            <person name="Gao Y."/>
        </authorList>
    </citation>
    <scope>NUCLEOTIDE SEQUENCE</scope>
    <source>
        <strain evidence="1">MM-2020</strain>
        <tissue evidence="1">Muscle</tissue>
    </source>
</reference>
<keyword evidence="2" id="KW-1185">Reference proteome</keyword>
<dbReference type="Proteomes" id="UP000827986">
    <property type="component" value="Unassembled WGS sequence"/>
</dbReference>
<proteinExistence type="predicted"/>
<comment type="caution">
    <text evidence="1">The sequence shown here is derived from an EMBL/GenBank/DDBJ whole genome shotgun (WGS) entry which is preliminary data.</text>
</comment>
<dbReference type="AlphaFoldDB" id="A0A9D4B0C6"/>
<feature type="non-terminal residue" evidence="1">
    <location>
        <position position="79"/>
    </location>
</feature>
<protein>
    <submittedName>
        <fullName evidence="1">Uncharacterized protein</fullName>
    </submittedName>
</protein>
<evidence type="ECO:0000313" key="1">
    <source>
        <dbReference type="EMBL" id="KAH1175561.1"/>
    </source>
</evidence>
<organism evidence="1 2">
    <name type="scientific">Mauremys mutica</name>
    <name type="common">yellowpond turtle</name>
    <dbReference type="NCBI Taxonomy" id="74926"/>
    <lineage>
        <taxon>Eukaryota</taxon>
        <taxon>Metazoa</taxon>
        <taxon>Chordata</taxon>
        <taxon>Craniata</taxon>
        <taxon>Vertebrata</taxon>
        <taxon>Euteleostomi</taxon>
        <taxon>Archelosauria</taxon>
        <taxon>Testudinata</taxon>
        <taxon>Testudines</taxon>
        <taxon>Cryptodira</taxon>
        <taxon>Durocryptodira</taxon>
        <taxon>Testudinoidea</taxon>
        <taxon>Geoemydidae</taxon>
        <taxon>Geoemydinae</taxon>
        <taxon>Mauremys</taxon>
    </lineage>
</organism>
<evidence type="ECO:0000313" key="2">
    <source>
        <dbReference type="Proteomes" id="UP000827986"/>
    </source>
</evidence>
<accession>A0A9D4B0C6</accession>